<dbReference type="InterPro" id="IPR005531">
    <property type="entry name" value="Asp23"/>
</dbReference>
<keyword evidence="4" id="KW-1185">Reference proteome</keyword>
<dbReference type="PANTHER" id="PTHR34297">
    <property type="entry name" value="HYPOTHETICAL CYTOSOLIC PROTEIN-RELATED"/>
    <property type="match status" value="1"/>
</dbReference>
<comment type="similarity">
    <text evidence="1">Belongs to the asp23 family.</text>
</comment>
<reference evidence="4" key="1">
    <citation type="journal article" date="2019" name="Int. J. Syst. Evol. Microbiol.">
        <title>The Global Catalogue of Microorganisms (GCM) 10K type strain sequencing project: providing services to taxonomists for standard genome sequencing and annotation.</title>
        <authorList>
            <consortium name="The Broad Institute Genomics Platform"/>
            <consortium name="The Broad Institute Genome Sequencing Center for Infectious Disease"/>
            <person name="Wu L."/>
            <person name="Ma J."/>
        </authorList>
    </citation>
    <scope>NUCLEOTIDE SEQUENCE [LARGE SCALE GENOMIC DNA]</scope>
    <source>
        <strain evidence="4">JCM 12165</strain>
    </source>
</reference>
<name>A0ABW4FXD8_9PSEU</name>
<dbReference type="PANTHER" id="PTHR34297:SF3">
    <property type="entry name" value="ALKALINE SHOCK PROTEIN 23"/>
    <property type="match status" value="1"/>
</dbReference>
<proteinExistence type="inferred from homology"/>
<dbReference type="RefSeq" id="WP_343984409.1">
    <property type="nucleotide sequence ID" value="NZ_BAAAJG010000021.1"/>
</dbReference>
<dbReference type="EMBL" id="JBHUCP010000050">
    <property type="protein sequence ID" value="MFD1535148.1"/>
    <property type="molecule type" value="Genomic_DNA"/>
</dbReference>
<comment type="caution">
    <text evidence="3">The sequence shown here is derived from an EMBL/GenBank/DDBJ whole genome shotgun (WGS) entry which is preliminary data.</text>
</comment>
<gene>
    <name evidence="3" type="ORF">ACFSCY_37650</name>
</gene>
<protein>
    <submittedName>
        <fullName evidence="3">Asp23/Gls24 family envelope stress response protein</fullName>
    </submittedName>
</protein>
<evidence type="ECO:0000313" key="3">
    <source>
        <dbReference type="EMBL" id="MFD1535148.1"/>
    </source>
</evidence>
<organism evidence="3 4">
    <name type="scientific">Pseudonocardia aurantiaca</name>
    <dbReference type="NCBI Taxonomy" id="75290"/>
    <lineage>
        <taxon>Bacteria</taxon>
        <taxon>Bacillati</taxon>
        <taxon>Actinomycetota</taxon>
        <taxon>Actinomycetes</taxon>
        <taxon>Pseudonocardiales</taxon>
        <taxon>Pseudonocardiaceae</taxon>
        <taxon>Pseudonocardia</taxon>
    </lineage>
</organism>
<dbReference type="Proteomes" id="UP001597145">
    <property type="component" value="Unassembled WGS sequence"/>
</dbReference>
<accession>A0ABW4FXD8</accession>
<feature type="region of interest" description="Disordered" evidence="2">
    <location>
        <begin position="1"/>
        <end position="50"/>
    </location>
</feature>
<evidence type="ECO:0000256" key="1">
    <source>
        <dbReference type="ARBA" id="ARBA00005721"/>
    </source>
</evidence>
<evidence type="ECO:0000256" key="2">
    <source>
        <dbReference type="SAM" id="MobiDB-lite"/>
    </source>
</evidence>
<evidence type="ECO:0000313" key="4">
    <source>
        <dbReference type="Proteomes" id="UP001597145"/>
    </source>
</evidence>
<dbReference type="Pfam" id="PF03780">
    <property type="entry name" value="Asp23"/>
    <property type="match status" value="1"/>
</dbReference>
<feature type="compositionally biased region" description="Low complexity" evidence="2">
    <location>
        <begin position="26"/>
        <end position="37"/>
    </location>
</feature>
<sequence length="175" mass="17904">MTTPSGIPAASGAADSNRPQTVRNEATAPTRSPATAAGRGSDLETSQGRTTIAETVVSKIAGMATREIDGVAGFGGGAARAMGAVRERIPGARASSSQGVAVEVGERQAAVDLTIVVEYGVAIVELARAIRRNVIASIEQMTGLEVVEVNVSVVDLQLPGEDTGEVQPRQPGRVE</sequence>